<accession>A0A9D1J0A2</accession>
<protein>
    <submittedName>
        <fullName evidence="1">VCBS repeat-containing protein</fullName>
    </submittedName>
</protein>
<dbReference type="PROSITE" id="PS51257">
    <property type="entry name" value="PROKAR_LIPOPROTEIN"/>
    <property type="match status" value="1"/>
</dbReference>
<comment type="caution">
    <text evidence="1">The sequence shown here is derived from an EMBL/GenBank/DDBJ whole genome shotgun (WGS) entry which is preliminary data.</text>
</comment>
<proteinExistence type="predicted"/>
<evidence type="ECO:0000313" key="1">
    <source>
        <dbReference type="EMBL" id="HIR56227.1"/>
    </source>
</evidence>
<dbReference type="EMBL" id="DVHF01000011">
    <property type="protein sequence ID" value="HIR56227.1"/>
    <property type="molecule type" value="Genomic_DNA"/>
</dbReference>
<evidence type="ECO:0000313" key="2">
    <source>
        <dbReference type="Proteomes" id="UP000886785"/>
    </source>
</evidence>
<dbReference type="InterPro" id="IPR028994">
    <property type="entry name" value="Integrin_alpha_N"/>
</dbReference>
<name>A0A9D1J0A2_9FIRM</name>
<reference evidence="1" key="2">
    <citation type="journal article" date="2021" name="PeerJ">
        <title>Extensive microbial diversity within the chicken gut microbiome revealed by metagenomics and culture.</title>
        <authorList>
            <person name="Gilroy R."/>
            <person name="Ravi A."/>
            <person name="Getino M."/>
            <person name="Pursley I."/>
            <person name="Horton D.L."/>
            <person name="Alikhan N.F."/>
            <person name="Baker D."/>
            <person name="Gharbi K."/>
            <person name="Hall N."/>
            <person name="Watson M."/>
            <person name="Adriaenssens E.M."/>
            <person name="Foster-Nyarko E."/>
            <person name="Jarju S."/>
            <person name="Secka A."/>
            <person name="Antonio M."/>
            <person name="Oren A."/>
            <person name="Chaudhuri R.R."/>
            <person name="La Ragione R."/>
            <person name="Hildebrand F."/>
            <person name="Pallen M.J."/>
        </authorList>
    </citation>
    <scope>NUCLEOTIDE SEQUENCE</scope>
    <source>
        <strain evidence="1">ChiSjej1B19-7085</strain>
    </source>
</reference>
<reference evidence="1" key="1">
    <citation type="submission" date="2020-10" db="EMBL/GenBank/DDBJ databases">
        <authorList>
            <person name="Gilroy R."/>
        </authorList>
    </citation>
    <scope>NUCLEOTIDE SEQUENCE</scope>
    <source>
        <strain evidence="1">ChiSjej1B19-7085</strain>
    </source>
</reference>
<dbReference type="AlphaFoldDB" id="A0A9D1J0A2"/>
<gene>
    <name evidence="1" type="ORF">IAA54_01005</name>
</gene>
<organism evidence="1 2">
    <name type="scientific">Candidatus Gallacutalibacter pullicola</name>
    <dbReference type="NCBI Taxonomy" id="2840830"/>
    <lineage>
        <taxon>Bacteria</taxon>
        <taxon>Bacillati</taxon>
        <taxon>Bacillota</taxon>
        <taxon>Clostridia</taxon>
        <taxon>Eubacteriales</taxon>
        <taxon>Candidatus Gallacutalibacter</taxon>
    </lineage>
</organism>
<dbReference type="Proteomes" id="UP000886785">
    <property type="component" value="Unassembled WGS sequence"/>
</dbReference>
<dbReference type="SUPFAM" id="SSF69318">
    <property type="entry name" value="Integrin alpha N-terminal domain"/>
    <property type="match status" value="1"/>
</dbReference>
<sequence>MKLKTAALVFLLCVLLTGCTSGMGMDLQSLMRPPRPTGEKQEIHEVLDAKAGSYKLQYPYRGEHRSSIIMNDLTGDGVEEALVLYQGLSETGITVMFIGKQQGEWVELGSYTSQATQVDQVCFGDVNSDGRDEAIIGWGNVVNSASDICVYSLQNGSVSEISLNLPYSEMVVMDFDGDGGDEIFTASITSAEQQASARLIRIRGGVPETMGTASLDATVSYYIGVSAGLINEYDLGVVLDGMKSSGTSASYVTELLYWDDENKILQTPFYDPNTLSANYMRRFTSVTSRDVNGDGLIEIPIVNPLPGYTAPAPDETCYITNWHRYDNRENMLERVVSMVVNSRDGYSFVIPDMWREQVTTQADSQNSSLTFYEWIPSDAVGNGAMGAALLRIQVFSEESWVQGKGTEGFTELERSGGMVYAASVPVPENSLALSLEDVANGFDLLYPQEG</sequence>